<evidence type="ECO:0000313" key="3">
    <source>
        <dbReference type="Proteomes" id="UP001379235"/>
    </source>
</evidence>
<organism evidence="2 3">
    <name type="scientific">Novosphingobium aquae</name>
    <dbReference type="NCBI Taxonomy" id="3133435"/>
    <lineage>
        <taxon>Bacteria</taxon>
        <taxon>Pseudomonadati</taxon>
        <taxon>Pseudomonadota</taxon>
        <taxon>Alphaproteobacteria</taxon>
        <taxon>Sphingomonadales</taxon>
        <taxon>Sphingomonadaceae</taxon>
        <taxon>Novosphingobium</taxon>
    </lineage>
</organism>
<evidence type="ECO:0000256" key="1">
    <source>
        <dbReference type="SAM" id="SignalP"/>
    </source>
</evidence>
<sequence>MKKIVLALTAAAVLASPVAVSAKKPKLTSEEKLAKLLEGRVPGKPVSCISLTNARDSQIFDKTAIVYNSGSTIYVNRPRLASSLDEDDVLVTETHGSQLCRLDVVKLHERTGMWYRGFVSLDDFVPYRKVPKGG</sequence>
<name>A0ABU8S9U2_9SPHN</name>
<dbReference type="RefSeq" id="WP_339967284.1">
    <property type="nucleotide sequence ID" value="NZ_JBBHJY010000005.1"/>
</dbReference>
<accession>A0ABU8S9U2</accession>
<comment type="caution">
    <text evidence="2">The sequence shown here is derived from an EMBL/GenBank/DDBJ whole genome shotgun (WGS) entry which is preliminary data.</text>
</comment>
<keyword evidence="3" id="KW-1185">Reference proteome</keyword>
<feature type="chain" id="PRO_5047456886" description="SH3 domain-containing protein" evidence="1">
    <location>
        <begin position="22"/>
        <end position="134"/>
    </location>
</feature>
<dbReference type="EMBL" id="JBBHJY010000005">
    <property type="protein sequence ID" value="MEJ6010565.1"/>
    <property type="molecule type" value="Genomic_DNA"/>
</dbReference>
<evidence type="ECO:0008006" key="4">
    <source>
        <dbReference type="Google" id="ProtNLM"/>
    </source>
</evidence>
<feature type="signal peptide" evidence="1">
    <location>
        <begin position="1"/>
        <end position="21"/>
    </location>
</feature>
<evidence type="ECO:0000313" key="2">
    <source>
        <dbReference type="EMBL" id="MEJ6010565.1"/>
    </source>
</evidence>
<keyword evidence="1" id="KW-0732">Signal</keyword>
<proteinExistence type="predicted"/>
<reference evidence="2 3" key="1">
    <citation type="submission" date="2024-03" db="EMBL/GenBank/DDBJ databases">
        <authorList>
            <person name="Jo J.-H."/>
        </authorList>
    </citation>
    <scope>NUCLEOTIDE SEQUENCE [LARGE SCALE GENOMIC DNA]</scope>
    <source>
        <strain evidence="2 3">AS3R-12</strain>
    </source>
</reference>
<dbReference type="Proteomes" id="UP001379235">
    <property type="component" value="Unassembled WGS sequence"/>
</dbReference>
<gene>
    <name evidence="2" type="ORF">WG900_11630</name>
</gene>
<protein>
    <recommendedName>
        <fullName evidence="4">SH3 domain-containing protein</fullName>
    </recommendedName>
</protein>